<accession>A0A4R2LRH2</accession>
<evidence type="ECO:0000313" key="1">
    <source>
        <dbReference type="EMBL" id="TCO91216.1"/>
    </source>
</evidence>
<evidence type="ECO:0000313" key="2">
    <source>
        <dbReference type="Proteomes" id="UP000295600"/>
    </source>
</evidence>
<organism evidence="1 2">
    <name type="scientific">Prevotella heparinolytica</name>
    <dbReference type="NCBI Taxonomy" id="28113"/>
    <lineage>
        <taxon>Bacteria</taxon>
        <taxon>Pseudomonadati</taxon>
        <taxon>Bacteroidota</taxon>
        <taxon>Bacteroidia</taxon>
        <taxon>Bacteroidales</taxon>
        <taxon>Bacteroidaceae</taxon>
        <taxon>Bacteroides</taxon>
    </lineage>
</organism>
<name>A0A4R2LRH2_9BACE</name>
<gene>
    <name evidence="1" type="ORF">EV202_11313</name>
</gene>
<comment type="caution">
    <text evidence="1">The sequence shown here is derived from an EMBL/GenBank/DDBJ whole genome shotgun (WGS) entry which is preliminary data.</text>
</comment>
<proteinExistence type="predicted"/>
<protein>
    <submittedName>
        <fullName evidence="1">Uncharacterized protein</fullName>
    </submittedName>
</protein>
<dbReference type="EMBL" id="SLXB01000013">
    <property type="protein sequence ID" value="TCO91216.1"/>
    <property type="molecule type" value="Genomic_DNA"/>
</dbReference>
<sequence length="112" mass="12645">MNDDFLCFFSCDLIGVRGSTLSLSHEVPVSAKAVGRSRTYFVHIEVSLYGVNTALIQTWVRDKWLLLLKMRCCILPGGYFPDAPVYGDWAEEKRAFQADRSLPLSDSRKPLS</sequence>
<dbReference type="Proteomes" id="UP000295600">
    <property type="component" value="Unassembled WGS sequence"/>
</dbReference>
<dbReference type="AlphaFoldDB" id="A0A4R2LRH2"/>
<reference evidence="1 2" key="1">
    <citation type="submission" date="2019-03" db="EMBL/GenBank/DDBJ databases">
        <title>Genomic Encyclopedia of Type Strains, Phase IV (KMG-IV): sequencing the most valuable type-strain genomes for metagenomic binning, comparative biology and taxonomic classification.</title>
        <authorList>
            <person name="Goeker M."/>
        </authorList>
    </citation>
    <scope>NUCLEOTIDE SEQUENCE [LARGE SCALE GENOMIC DNA]</scope>
    <source>
        <strain evidence="1 2">DSM 23917</strain>
    </source>
</reference>